<dbReference type="Gene3D" id="3.40.50.2300">
    <property type="match status" value="2"/>
</dbReference>
<protein>
    <submittedName>
        <fullName evidence="6">Substrate-binding domain-containing protein</fullName>
    </submittedName>
</protein>
<reference evidence="6 7" key="1">
    <citation type="submission" date="2020-11" db="EMBL/GenBank/DDBJ databases">
        <title>Genomic insight of Alicyclobacillus mali FL 18 reveals a new arsenic-resistant strain, with potential in environmental biotechnology.</title>
        <authorList>
            <person name="Fiorentino G."/>
            <person name="Gallo G."/>
            <person name="Aulitto M."/>
        </authorList>
    </citation>
    <scope>NUCLEOTIDE SEQUENCE [LARGE SCALE GENOMIC DNA]</scope>
    <source>
        <strain evidence="6 7">FL 18</strain>
    </source>
</reference>
<dbReference type="InterPro" id="IPR046335">
    <property type="entry name" value="LacI/GalR-like_sensor"/>
</dbReference>
<keyword evidence="2" id="KW-0805">Transcription regulation</keyword>
<evidence type="ECO:0000256" key="3">
    <source>
        <dbReference type="ARBA" id="ARBA00023125"/>
    </source>
</evidence>
<dbReference type="Gene3D" id="1.10.260.40">
    <property type="entry name" value="lambda repressor-like DNA-binding domains"/>
    <property type="match status" value="1"/>
</dbReference>
<evidence type="ECO:0000256" key="4">
    <source>
        <dbReference type="ARBA" id="ARBA00023163"/>
    </source>
</evidence>
<evidence type="ECO:0000313" key="6">
    <source>
        <dbReference type="EMBL" id="MBF8377371.1"/>
    </source>
</evidence>
<keyword evidence="3" id="KW-0238">DNA-binding</keyword>
<name>A0ABS0F294_9BACL</name>
<dbReference type="CDD" id="cd01392">
    <property type="entry name" value="HTH_LacI"/>
    <property type="match status" value="1"/>
</dbReference>
<dbReference type="PANTHER" id="PTHR30146">
    <property type="entry name" value="LACI-RELATED TRANSCRIPTIONAL REPRESSOR"/>
    <property type="match status" value="1"/>
</dbReference>
<dbReference type="RefSeq" id="WP_067850964.1">
    <property type="nucleotide sequence ID" value="NZ_JADPKZ010000036.1"/>
</dbReference>
<dbReference type="InterPro" id="IPR010982">
    <property type="entry name" value="Lambda_DNA-bd_dom_sf"/>
</dbReference>
<dbReference type="PROSITE" id="PS50932">
    <property type="entry name" value="HTH_LACI_2"/>
    <property type="match status" value="1"/>
</dbReference>
<organism evidence="6 7">
    <name type="scientific">Alicyclobacillus mali</name>
    <name type="common">ex Roth et al. 2021</name>
    <dbReference type="NCBI Taxonomy" id="1123961"/>
    <lineage>
        <taxon>Bacteria</taxon>
        <taxon>Bacillati</taxon>
        <taxon>Bacillota</taxon>
        <taxon>Bacilli</taxon>
        <taxon>Bacillales</taxon>
        <taxon>Alicyclobacillaceae</taxon>
        <taxon>Alicyclobacillus</taxon>
    </lineage>
</organism>
<keyword evidence="1" id="KW-0678">Repressor</keyword>
<evidence type="ECO:0000256" key="2">
    <source>
        <dbReference type="ARBA" id="ARBA00023015"/>
    </source>
</evidence>
<evidence type="ECO:0000256" key="1">
    <source>
        <dbReference type="ARBA" id="ARBA00022491"/>
    </source>
</evidence>
<dbReference type="CDD" id="cd06280">
    <property type="entry name" value="PBP1_LacI-like"/>
    <property type="match status" value="1"/>
</dbReference>
<dbReference type="InterPro" id="IPR028082">
    <property type="entry name" value="Peripla_BP_I"/>
</dbReference>
<dbReference type="Proteomes" id="UP000642910">
    <property type="component" value="Unassembled WGS sequence"/>
</dbReference>
<keyword evidence="4" id="KW-0804">Transcription</keyword>
<gene>
    <name evidence="6" type="ORF">IW967_05725</name>
</gene>
<dbReference type="SUPFAM" id="SSF47413">
    <property type="entry name" value="lambda repressor-like DNA-binding domains"/>
    <property type="match status" value="1"/>
</dbReference>
<dbReference type="SUPFAM" id="SSF53822">
    <property type="entry name" value="Periplasmic binding protein-like I"/>
    <property type="match status" value="1"/>
</dbReference>
<dbReference type="EMBL" id="JADPKZ010000036">
    <property type="protein sequence ID" value="MBF8377371.1"/>
    <property type="molecule type" value="Genomic_DNA"/>
</dbReference>
<dbReference type="PRINTS" id="PR00036">
    <property type="entry name" value="HTHLACI"/>
</dbReference>
<dbReference type="Pfam" id="PF13377">
    <property type="entry name" value="Peripla_BP_3"/>
    <property type="match status" value="1"/>
</dbReference>
<dbReference type="PROSITE" id="PS00356">
    <property type="entry name" value="HTH_LACI_1"/>
    <property type="match status" value="1"/>
</dbReference>
<evidence type="ECO:0000313" key="7">
    <source>
        <dbReference type="Proteomes" id="UP000642910"/>
    </source>
</evidence>
<proteinExistence type="predicted"/>
<dbReference type="InterPro" id="IPR000843">
    <property type="entry name" value="HTH_LacI"/>
</dbReference>
<feature type="domain" description="HTH lacI-type" evidence="5">
    <location>
        <begin position="2"/>
        <end position="55"/>
    </location>
</feature>
<dbReference type="Pfam" id="PF00356">
    <property type="entry name" value="LacI"/>
    <property type="match status" value="1"/>
</dbReference>
<sequence>MTTMADVAKRAGVSIMTVSRVVNNSGYVKPSTRQKVLAAMQELNYVPKSQQSSPHDTWMLIVPDITNPFFTFIARGMEDVARKHGFRVFIANTDEDLDKELEYVQMCLEYQVRGALVVPVGDPSRENLMRLTEHHVPFVLIDREIDGLDADLVKGDIRETSRRLVDHLLELGHHRIAAVVGPLHSASSRERLDGYRDALLRRGLPVDESLIFTAPMTRDMDAAFIDELARRADAPSALFLSNMFQYAHIVRRLRALGLSIPEDISVVSFGNTDDLASVDSLATAAVQPAYNYGSLGAQLLLERIEGVRRTATRIVLNSEIVVRRSTAPPRVRAIQEG</sequence>
<evidence type="ECO:0000259" key="5">
    <source>
        <dbReference type="PROSITE" id="PS50932"/>
    </source>
</evidence>
<dbReference type="PANTHER" id="PTHR30146:SF148">
    <property type="entry name" value="HTH-TYPE TRANSCRIPTIONAL REPRESSOR PURR-RELATED"/>
    <property type="match status" value="1"/>
</dbReference>
<accession>A0ABS0F294</accession>
<keyword evidence="7" id="KW-1185">Reference proteome</keyword>
<dbReference type="SMART" id="SM00354">
    <property type="entry name" value="HTH_LACI"/>
    <property type="match status" value="1"/>
</dbReference>
<comment type="caution">
    <text evidence="6">The sequence shown here is derived from an EMBL/GenBank/DDBJ whole genome shotgun (WGS) entry which is preliminary data.</text>
</comment>